<feature type="domain" description="HTH marR-type" evidence="1">
    <location>
        <begin position="33"/>
        <end position="165"/>
    </location>
</feature>
<dbReference type="InterPro" id="IPR036388">
    <property type="entry name" value="WH-like_DNA-bd_sf"/>
</dbReference>
<dbReference type="PRINTS" id="PR00598">
    <property type="entry name" value="HTHMARR"/>
</dbReference>
<dbReference type="SMART" id="SM00347">
    <property type="entry name" value="HTH_MARR"/>
    <property type="match status" value="1"/>
</dbReference>
<dbReference type="Gene3D" id="1.10.10.10">
    <property type="entry name" value="Winged helix-like DNA-binding domain superfamily/Winged helix DNA-binding domain"/>
    <property type="match status" value="1"/>
</dbReference>
<dbReference type="PANTHER" id="PTHR33164">
    <property type="entry name" value="TRANSCRIPTIONAL REGULATOR, MARR FAMILY"/>
    <property type="match status" value="1"/>
</dbReference>
<sequence length="170" mass="19029">MSSLSGAGEQAHEIPARESKPALQPWQAYLGHETFMPYLLNRSTAALNADFQVLLRKHNMTLLHWRVLAFLSETDGLGVSALANVTDVDQATLSRALTVMENAGYIARKSNPSDHRMVVIKILPAGRRQFHHVLPPAWGIYERAVRGLSEQEQLLLHDLLNRIRDNMQGA</sequence>
<evidence type="ECO:0000313" key="2">
    <source>
        <dbReference type="EMBL" id="RBP41755.1"/>
    </source>
</evidence>
<dbReference type="PROSITE" id="PS50995">
    <property type="entry name" value="HTH_MARR_2"/>
    <property type="match status" value="1"/>
</dbReference>
<dbReference type="AlphaFoldDB" id="A0A366HGH1"/>
<dbReference type="Pfam" id="PF12802">
    <property type="entry name" value="MarR_2"/>
    <property type="match status" value="1"/>
</dbReference>
<dbReference type="OrthoDB" id="8795430at2"/>
<organism evidence="2 3">
    <name type="scientific">Eoetvoesiella caeni</name>
    <dbReference type="NCBI Taxonomy" id="645616"/>
    <lineage>
        <taxon>Bacteria</taxon>
        <taxon>Pseudomonadati</taxon>
        <taxon>Pseudomonadota</taxon>
        <taxon>Betaproteobacteria</taxon>
        <taxon>Burkholderiales</taxon>
        <taxon>Alcaligenaceae</taxon>
        <taxon>Eoetvoesiella</taxon>
    </lineage>
</organism>
<evidence type="ECO:0000313" key="3">
    <source>
        <dbReference type="Proteomes" id="UP000253628"/>
    </source>
</evidence>
<protein>
    <submittedName>
        <fullName evidence="2">DNA-binding MarR family transcriptional regulator</fullName>
    </submittedName>
</protein>
<dbReference type="GO" id="GO:0003677">
    <property type="term" value="F:DNA binding"/>
    <property type="evidence" value="ECO:0007669"/>
    <property type="project" value="UniProtKB-KW"/>
</dbReference>
<dbReference type="GO" id="GO:0006950">
    <property type="term" value="P:response to stress"/>
    <property type="evidence" value="ECO:0007669"/>
    <property type="project" value="TreeGrafter"/>
</dbReference>
<evidence type="ECO:0000259" key="1">
    <source>
        <dbReference type="PROSITE" id="PS50995"/>
    </source>
</evidence>
<dbReference type="GO" id="GO:0003700">
    <property type="term" value="F:DNA-binding transcription factor activity"/>
    <property type="evidence" value="ECO:0007669"/>
    <property type="project" value="InterPro"/>
</dbReference>
<reference evidence="2 3" key="1">
    <citation type="submission" date="2018-06" db="EMBL/GenBank/DDBJ databases">
        <title>Genomic Encyclopedia of Type Strains, Phase IV (KMG-IV): sequencing the most valuable type-strain genomes for metagenomic binning, comparative biology and taxonomic classification.</title>
        <authorList>
            <person name="Goeker M."/>
        </authorList>
    </citation>
    <scope>NUCLEOTIDE SEQUENCE [LARGE SCALE GENOMIC DNA]</scope>
    <source>
        <strain evidence="2 3">DSM 25520</strain>
    </source>
</reference>
<keyword evidence="2" id="KW-0238">DNA-binding</keyword>
<accession>A0A366HGH1</accession>
<dbReference type="SUPFAM" id="SSF46785">
    <property type="entry name" value="Winged helix' DNA-binding domain"/>
    <property type="match status" value="1"/>
</dbReference>
<name>A0A366HGH1_9BURK</name>
<dbReference type="InterPro" id="IPR036390">
    <property type="entry name" value="WH_DNA-bd_sf"/>
</dbReference>
<proteinExistence type="predicted"/>
<dbReference type="Proteomes" id="UP000253628">
    <property type="component" value="Unassembled WGS sequence"/>
</dbReference>
<dbReference type="EMBL" id="QNRQ01000002">
    <property type="protein sequence ID" value="RBP41755.1"/>
    <property type="molecule type" value="Genomic_DNA"/>
</dbReference>
<dbReference type="CDD" id="cd00090">
    <property type="entry name" value="HTH_ARSR"/>
    <property type="match status" value="1"/>
</dbReference>
<dbReference type="InterPro" id="IPR039422">
    <property type="entry name" value="MarR/SlyA-like"/>
</dbReference>
<dbReference type="InterPro" id="IPR000835">
    <property type="entry name" value="HTH_MarR-typ"/>
</dbReference>
<gene>
    <name evidence="2" type="ORF">DFR37_102134</name>
</gene>
<comment type="caution">
    <text evidence="2">The sequence shown here is derived from an EMBL/GenBank/DDBJ whole genome shotgun (WGS) entry which is preliminary data.</text>
</comment>
<dbReference type="InterPro" id="IPR011991">
    <property type="entry name" value="ArsR-like_HTH"/>
</dbReference>
<dbReference type="RefSeq" id="WP_113932010.1">
    <property type="nucleotide sequence ID" value="NZ_JACCEU010000002.1"/>
</dbReference>
<dbReference type="PANTHER" id="PTHR33164:SF43">
    <property type="entry name" value="HTH-TYPE TRANSCRIPTIONAL REPRESSOR YETL"/>
    <property type="match status" value="1"/>
</dbReference>
<keyword evidence="3" id="KW-1185">Reference proteome</keyword>